<dbReference type="Pfam" id="PF00877">
    <property type="entry name" value="NLPC_P60"/>
    <property type="match status" value="1"/>
</dbReference>
<evidence type="ECO:0000313" key="8">
    <source>
        <dbReference type="EMBL" id="AXI73511.1"/>
    </source>
</evidence>
<evidence type="ECO:0000256" key="4">
    <source>
        <dbReference type="ARBA" id="ARBA00022807"/>
    </source>
</evidence>
<feature type="region of interest" description="Disordered" evidence="6">
    <location>
        <begin position="216"/>
        <end position="250"/>
    </location>
</feature>
<dbReference type="Gene3D" id="3.90.1720.10">
    <property type="entry name" value="endopeptidase domain like (from Nostoc punctiforme)"/>
    <property type="match status" value="1"/>
</dbReference>
<dbReference type="PANTHER" id="PTHR47359:SF3">
    <property type="entry name" value="NLP_P60 DOMAIN-CONTAINING PROTEIN-RELATED"/>
    <property type="match status" value="1"/>
</dbReference>
<evidence type="ECO:0000313" key="9">
    <source>
        <dbReference type="Proteomes" id="UP000253779"/>
    </source>
</evidence>
<evidence type="ECO:0000256" key="5">
    <source>
        <dbReference type="SAM" id="Coils"/>
    </source>
</evidence>
<organism evidence="8 9">
    <name type="scientific">Streptomyces cavourensis</name>
    <dbReference type="NCBI Taxonomy" id="67258"/>
    <lineage>
        <taxon>Bacteria</taxon>
        <taxon>Bacillati</taxon>
        <taxon>Actinomycetota</taxon>
        <taxon>Actinomycetes</taxon>
        <taxon>Kitasatosporales</taxon>
        <taxon>Streptomycetaceae</taxon>
        <taxon>Streptomyces</taxon>
    </lineage>
</organism>
<keyword evidence="2" id="KW-0645">Protease</keyword>
<dbReference type="EMBL" id="CP030930">
    <property type="protein sequence ID" value="AXI73511.1"/>
    <property type="molecule type" value="Genomic_DNA"/>
</dbReference>
<dbReference type="RefSeq" id="WP_114932487.1">
    <property type="nucleotide sequence ID" value="NZ_CP030930.1"/>
</dbReference>
<gene>
    <name evidence="8" type="ORF">DTW94_21275</name>
</gene>
<keyword evidence="4" id="KW-0788">Thiol protease</keyword>
<comment type="similarity">
    <text evidence="1">Belongs to the peptidase C40 family.</text>
</comment>
<protein>
    <submittedName>
        <fullName evidence="8">NlpC/P60 family protein</fullName>
    </submittedName>
</protein>
<feature type="compositionally biased region" description="Basic residues" evidence="6">
    <location>
        <begin position="1"/>
        <end position="14"/>
    </location>
</feature>
<accession>A0AAD0Q722</accession>
<feature type="region of interest" description="Disordered" evidence="6">
    <location>
        <begin position="1"/>
        <end position="53"/>
    </location>
</feature>
<feature type="domain" description="NlpC/P60" evidence="7">
    <location>
        <begin position="251"/>
        <end position="366"/>
    </location>
</feature>
<keyword evidence="5" id="KW-0175">Coiled coil</keyword>
<evidence type="ECO:0000256" key="6">
    <source>
        <dbReference type="SAM" id="MobiDB-lite"/>
    </source>
</evidence>
<feature type="compositionally biased region" description="Basic and acidic residues" evidence="6">
    <location>
        <begin position="229"/>
        <end position="242"/>
    </location>
</feature>
<dbReference type="InterPro" id="IPR038765">
    <property type="entry name" value="Papain-like_cys_pep_sf"/>
</dbReference>
<dbReference type="InterPro" id="IPR051794">
    <property type="entry name" value="PG_Endopeptidase_C40"/>
</dbReference>
<dbReference type="GO" id="GO:0006508">
    <property type="term" value="P:proteolysis"/>
    <property type="evidence" value="ECO:0007669"/>
    <property type="project" value="UniProtKB-KW"/>
</dbReference>
<evidence type="ECO:0000256" key="3">
    <source>
        <dbReference type="ARBA" id="ARBA00022801"/>
    </source>
</evidence>
<dbReference type="InterPro" id="IPR000064">
    <property type="entry name" value="NLP_P60_dom"/>
</dbReference>
<dbReference type="AlphaFoldDB" id="A0AAD0Q722"/>
<evidence type="ECO:0000256" key="2">
    <source>
        <dbReference type="ARBA" id="ARBA00022670"/>
    </source>
</evidence>
<evidence type="ECO:0000256" key="1">
    <source>
        <dbReference type="ARBA" id="ARBA00007074"/>
    </source>
</evidence>
<feature type="coiled-coil region" evidence="5">
    <location>
        <begin position="60"/>
        <end position="94"/>
    </location>
</feature>
<dbReference type="GO" id="GO:0008234">
    <property type="term" value="F:cysteine-type peptidase activity"/>
    <property type="evidence" value="ECO:0007669"/>
    <property type="project" value="UniProtKB-KW"/>
</dbReference>
<dbReference type="Proteomes" id="UP000253779">
    <property type="component" value="Chromosome"/>
</dbReference>
<dbReference type="PROSITE" id="PS51935">
    <property type="entry name" value="NLPC_P60"/>
    <property type="match status" value="1"/>
</dbReference>
<dbReference type="PANTHER" id="PTHR47359">
    <property type="entry name" value="PEPTIDOGLYCAN DL-ENDOPEPTIDASE CWLO"/>
    <property type="match status" value="1"/>
</dbReference>
<evidence type="ECO:0000259" key="7">
    <source>
        <dbReference type="PROSITE" id="PS51935"/>
    </source>
</evidence>
<name>A0AAD0Q722_9ACTN</name>
<keyword evidence="3" id="KW-0378">Hydrolase</keyword>
<proteinExistence type="inferred from homology"/>
<reference evidence="8 9" key="1">
    <citation type="submission" date="2018-07" db="EMBL/GenBank/DDBJ databases">
        <title>Complete genome sequence of soil actinomycete Streptomyces cavourensis tj430.</title>
        <authorList>
            <person name="Wang P."/>
            <person name="Huang Y."/>
        </authorList>
    </citation>
    <scope>NUCLEOTIDE SEQUENCE [LARGE SCALE GENOMIC DNA]</scope>
    <source>
        <strain evidence="8 9">TJ430</strain>
    </source>
</reference>
<dbReference type="SUPFAM" id="SSF54001">
    <property type="entry name" value="Cysteine proteinases"/>
    <property type="match status" value="1"/>
</dbReference>
<feature type="compositionally biased region" description="Low complexity" evidence="6">
    <location>
        <begin position="18"/>
        <end position="53"/>
    </location>
</feature>
<sequence>MAAHRKSAHRKPKQRPFTGPAARTAATLALAGAATATSAGGAGAAPAEPAPTAAQVRAKVDRLYHEAEVATEKYNGAKEKAAAATRTVDALADEAARRTDRLNTARHTLGSMATAQYRTGTLDPALQLALSSDPDSYLERAAHLDRAGDRQAGLLGSIRRQLSGIARVKARADRETEALAARQAELREHRTAIRAKLADARTLLATLTAEERAAYERSADAAHGGGPVRADRAGTGHAERAAPRSSVAAPNSRAGRAIAFAHGAIGKPYVWGATGPNAFDCSGLTQAAWRAAGVSLPRTTYTQINAGQRVSRSQLAPGDLVFFYSGISHVGLYIGGGQMIHAPRPGAPVRIAPIDQMPFAGATRVA</sequence>